<proteinExistence type="predicted"/>
<dbReference type="Proteomes" id="UP001142325">
    <property type="component" value="Unassembled WGS sequence"/>
</dbReference>
<evidence type="ECO:0000313" key="2">
    <source>
        <dbReference type="EMBL" id="GLK01931.1"/>
    </source>
</evidence>
<evidence type="ECO:0000256" key="1">
    <source>
        <dbReference type="SAM" id="Phobius"/>
    </source>
</evidence>
<keyword evidence="1" id="KW-0812">Transmembrane</keyword>
<gene>
    <name evidence="2" type="ORF">GCM10017596_16460</name>
</gene>
<keyword evidence="3" id="KW-1185">Reference proteome</keyword>
<evidence type="ECO:0008006" key="4">
    <source>
        <dbReference type="Google" id="ProtNLM"/>
    </source>
</evidence>
<dbReference type="EMBL" id="BSET01000001">
    <property type="protein sequence ID" value="GLK01931.1"/>
    <property type="molecule type" value="Genomic_DNA"/>
</dbReference>
<protein>
    <recommendedName>
        <fullName evidence="4">DUF4190 domain-containing protein</fullName>
    </recommendedName>
</protein>
<dbReference type="RefSeq" id="WP_239526678.1">
    <property type="nucleotide sequence ID" value="NZ_BAAAUM010000001.1"/>
</dbReference>
<sequence>MAIAGFITAFVIPIAGLALGAIAIRQLRAPGNPEAGAGLARWALVVGSVIGLFHLAFFILWLSMFEAALSNAPLGG</sequence>
<accession>A0A9W6HS75</accession>
<dbReference type="AlphaFoldDB" id="A0A9W6HS75"/>
<name>A0A9W6HS75_9MICO</name>
<reference evidence="2" key="2">
    <citation type="submission" date="2023-01" db="EMBL/GenBank/DDBJ databases">
        <authorList>
            <person name="Sun Q."/>
            <person name="Evtushenko L."/>
        </authorList>
    </citation>
    <scope>NUCLEOTIDE SEQUENCE</scope>
    <source>
        <strain evidence="2">VKM Ac-1958</strain>
    </source>
</reference>
<organism evidence="2 3">
    <name type="scientific">Microbacterium keratanolyticum</name>
    <dbReference type="NCBI Taxonomy" id="67574"/>
    <lineage>
        <taxon>Bacteria</taxon>
        <taxon>Bacillati</taxon>
        <taxon>Actinomycetota</taxon>
        <taxon>Actinomycetes</taxon>
        <taxon>Micrococcales</taxon>
        <taxon>Microbacteriaceae</taxon>
        <taxon>Microbacterium</taxon>
    </lineage>
</organism>
<evidence type="ECO:0000313" key="3">
    <source>
        <dbReference type="Proteomes" id="UP001142325"/>
    </source>
</evidence>
<feature type="transmembrane region" description="Helical" evidence="1">
    <location>
        <begin position="39"/>
        <end position="62"/>
    </location>
</feature>
<keyword evidence="1" id="KW-0472">Membrane</keyword>
<comment type="caution">
    <text evidence="2">The sequence shown here is derived from an EMBL/GenBank/DDBJ whole genome shotgun (WGS) entry which is preliminary data.</text>
</comment>
<reference evidence="2" key="1">
    <citation type="journal article" date="2014" name="Int. J. Syst. Evol. Microbiol.">
        <title>Complete genome sequence of Corynebacterium casei LMG S-19264T (=DSM 44701T), isolated from a smear-ripened cheese.</title>
        <authorList>
            <consortium name="US DOE Joint Genome Institute (JGI-PGF)"/>
            <person name="Walter F."/>
            <person name="Albersmeier A."/>
            <person name="Kalinowski J."/>
            <person name="Ruckert C."/>
        </authorList>
    </citation>
    <scope>NUCLEOTIDE SEQUENCE</scope>
    <source>
        <strain evidence="2">VKM Ac-1958</strain>
    </source>
</reference>
<keyword evidence="1" id="KW-1133">Transmembrane helix</keyword>